<keyword evidence="2" id="KW-0813">Transport</keyword>
<evidence type="ECO:0000256" key="3">
    <source>
        <dbReference type="ARBA" id="ARBA00022729"/>
    </source>
</evidence>
<feature type="binding site" evidence="5">
    <location>
        <position position="98"/>
    </location>
    <ligand>
        <name>spermidine</name>
        <dbReference type="ChEBI" id="CHEBI:57834"/>
    </ligand>
</feature>
<dbReference type="Gene3D" id="3.40.190.10">
    <property type="entry name" value="Periplasmic binding protein-like II"/>
    <property type="match status" value="2"/>
</dbReference>
<dbReference type="GO" id="GO:0042597">
    <property type="term" value="C:periplasmic space"/>
    <property type="evidence" value="ECO:0007669"/>
    <property type="project" value="UniProtKB-SubCell"/>
</dbReference>
<dbReference type="CDD" id="cd13590">
    <property type="entry name" value="PBP2_PotD_PotF_like"/>
    <property type="match status" value="1"/>
</dbReference>
<dbReference type="InterPro" id="IPR006059">
    <property type="entry name" value="SBP"/>
</dbReference>
<dbReference type="SUPFAM" id="SSF53850">
    <property type="entry name" value="Periplasmic binding protein-like II"/>
    <property type="match status" value="1"/>
</dbReference>
<keyword evidence="4" id="KW-0574">Periplasm</keyword>
<keyword evidence="3" id="KW-0732">Signal</keyword>
<dbReference type="GO" id="GO:0015846">
    <property type="term" value="P:polyamine transport"/>
    <property type="evidence" value="ECO:0007669"/>
    <property type="project" value="InterPro"/>
</dbReference>
<dbReference type="EMBL" id="FODY01000006">
    <property type="protein sequence ID" value="SEO89556.1"/>
    <property type="molecule type" value="Genomic_DNA"/>
</dbReference>
<evidence type="ECO:0000256" key="5">
    <source>
        <dbReference type="PIRSR" id="PIRSR019574-1"/>
    </source>
</evidence>
<dbReference type="PRINTS" id="PR00909">
    <property type="entry name" value="SPERMDNBNDNG"/>
</dbReference>
<gene>
    <name evidence="6" type="ORF">SAMN04490178_106152</name>
</gene>
<organism evidence="6 7">
    <name type="scientific">Propionispora vibrioides</name>
    <dbReference type="NCBI Taxonomy" id="112903"/>
    <lineage>
        <taxon>Bacteria</taxon>
        <taxon>Bacillati</taxon>
        <taxon>Bacillota</taxon>
        <taxon>Negativicutes</taxon>
        <taxon>Selenomonadales</taxon>
        <taxon>Sporomusaceae</taxon>
        <taxon>Propionispora</taxon>
    </lineage>
</organism>
<protein>
    <submittedName>
        <fullName evidence="6">Spermidine/putrescine-binding protein</fullName>
    </submittedName>
</protein>
<dbReference type="InterPro" id="IPR001188">
    <property type="entry name" value="Sperm_putr-bd"/>
</dbReference>
<reference evidence="6 7" key="1">
    <citation type="submission" date="2016-10" db="EMBL/GenBank/DDBJ databases">
        <authorList>
            <person name="de Groot N.N."/>
        </authorList>
    </citation>
    <scope>NUCLEOTIDE SEQUENCE [LARGE SCALE GENOMIC DNA]</scope>
    <source>
        <strain evidence="6 7">DSM 13305</strain>
    </source>
</reference>
<evidence type="ECO:0000313" key="7">
    <source>
        <dbReference type="Proteomes" id="UP000198847"/>
    </source>
</evidence>
<dbReference type="OrthoDB" id="9769319at2"/>
<dbReference type="RefSeq" id="WP_091745301.1">
    <property type="nucleotide sequence ID" value="NZ_FODY01000006.1"/>
</dbReference>
<dbReference type="PANTHER" id="PTHR30222">
    <property type="entry name" value="SPERMIDINE/PUTRESCINE-BINDING PERIPLASMIC PROTEIN"/>
    <property type="match status" value="1"/>
</dbReference>
<evidence type="ECO:0000256" key="2">
    <source>
        <dbReference type="ARBA" id="ARBA00022448"/>
    </source>
</evidence>
<proteinExistence type="predicted"/>
<sequence>MLKKLQGSLWVILLAGLLSAVLLVGCGKGADSGKPAAEEAKELNLFIWSEYIPQSVIDKFEKKYGIKVNYTTYSSNEEMLAKLAAGASQYDLSVATDYMVEILRKKDMAQPIDLGNVPNFKNIGDEFKNTAVDPGNKYTVPYMWGAVPIAVNTEKVKHPITSYKDLWSPEFENSLVVLDDQRAIIGAALKKLGYSLNETDPAKLEQAKEELKKLMPNIKAFDSDSPKTLLINGEAKAALVWGAEVSLAVRDNPNIKVVFPTEGMYLWQDNFFIPKDAPHKKAAELFINFILEPDISAEISKAFPYANPNLEAHKLIDQAILNDPAVYPPKEELAKGEHLKDVGEATAVYDRIWSEVKQR</sequence>
<name>A0A1H8TFM3_9FIRM</name>
<comment type="subcellular location">
    <subcellularLocation>
        <location evidence="1">Periplasm</location>
    </subcellularLocation>
</comment>
<evidence type="ECO:0000256" key="1">
    <source>
        <dbReference type="ARBA" id="ARBA00004418"/>
    </source>
</evidence>
<dbReference type="PROSITE" id="PS51257">
    <property type="entry name" value="PROKAR_LIPOPROTEIN"/>
    <property type="match status" value="1"/>
</dbReference>
<feature type="binding site" evidence="5">
    <location>
        <position position="50"/>
    </location>
    <ligand>
        <name>spermidine</name>
        <dbReference type="ChEBI" id="CHEBI:57834"/>
    </ligand>
</feature>
<dbReference type="GO" id="GO:0019808">
    <property type="term" value="F:polyamine binding"/>
    <property type="evidence" value="ECO:0007669"/>
    <property type="project" value="InterPro"/>
</dbReference>
<dbReference type="PANTHER" id="PTHR30222:SF17">
    <property type="entry name" value="SPERMIDINE_PUTRESCINE-BINDING PERIPLASMIC PROTEIN"/>
    <property type="match status" value="1"/>
</dbReference>
<dbReference type="AlphaFoldDB" id="A0A1H8TFM3"/>
<dbReference type="STRING" id="112903.SAMN04490178_106152"/>
<keyword evidence="7" id="KW-1185">Reference proteome</keyword>
<dbReference type="Proteomes" id="UP000198847">
    <property type="component" value="Unassembled WGS sequence"/>
</dbReference>
<dbReference type="Pfam" id="PF13416">
    <property type="entry name" value="SBP_bac_8"/>
    <property type="match status" value="1"/>
</dbReference>
<dbReference type="PIRSF" id="PIRSF019574">
    <property type="entry name" value="Periplasmic_polyamine_BP"/>
    <property type="match status" value="1"/>
</dbReference>
<accession>A0A1H8TFM3</accession>
<evidence type="ECO:0000313" key="6">
    <source>
        <dbReference type="EMBL" id="SEO89556.1"/>
    </source>
</evidence>
<evidence type="ECO:0000256" key="4">
    <source>
        <dbReference type="ARBA" id="ARBA00022764"/>
    </source>
</evidence>